<keyword evidence="8" id="KW-1185">Reference proteome</keyword>
<organism evidence="7 8">
    <name type="scientific">Parashewanella curva</name>
    <dbReference type="NCBI Taxonomy" id="2338552"/>
    <lineage>
        <taxon>Bacteria</taxon>
        <taxon>Pseudomonadati</taxon>
        <taxon>Pseudomonadota</taxon>
        <taxon>Gammaproteobacteria</taxon>
        <taxon>Alteromonadales</taxon>
        <taxon>Shewanellaceae</taxon>
        <taxon>Parashewanella</taxon>
    </lineage>
</organism>
<dbReference type="EMBL" id="QZEI01000102">
    <property type="protein sequence ID" value="RLV58058.1"/>
    <property type="molecule type" value="Genomic_DNA"/>
</dbReference>
<dbReference type="InterPro" id="IPR001940">
    <property type="entry name" value="Peptidase_S1C"/>
</dbReference>
<name>A0A3L8PUG0_9GAMM</name>
<dbReference type="OrthoDB" id="9758917at2"/>
<dbReference type="InterPro" id="IPR043504">
    <property type="entry name" value="Peptidase_S1_PA_chymotrypsin"/>
</dbReference>
<dbReference type="AlphaFoldDB" id="A0A3L8PUG0"/>
<evidence type="ECO:0000259" key="6">
    <source>
        <dbReference type="PROSITE" id="PS50106"/>
    </source>
</evidence>
<keyword evidence="2" id="KW-0645">Protease</keyword>
<evidence type="ECO:0000313" key="8">
    <source>
        <dbReference type="Proteomes" id="UP000281474"/>
    </source>
</evidence>
<sequence>MLVKNIAIYIAKAIILGLFMAVIFLLLNANSGKLLDFNQWGKHGDTPLSFAPAVRQAAPAVVNIYNINFVPSRSNGINALTSRQTLQGLGSGVIMNKKGYILTNYHVIKKADEIYAVLQDGRQFNAEIIGMDPETDLAVLRINATELPSASVDLHHIAQVGDIALAIGNPYNIGQTITQGIISATGRNGLSSNFQDFLQTDAAINAGNSGGALIDTKGNLIGINTAAFQVAGENGHGINFAIPIRLAYSIMEKLIENGRVIRGAIGFGGDAVNAKAVQILKLPSFNGVLVTQIDDNSPAEKAGLQKYDVITQFNGHDIPAGMNGLWSLKDFIAESKPGSQAKITLIRNGQTLTITTDIIEKQQPVGE</sequence>
<feature type="transmembrane region" description="Helical" evidence="5">
    <location>
        <begin position="6"/>
        <end position="27"/>
    </location>
</feature>
<evidence type="ECO:0000256" key="2">
    <source>
        <dbReference type="ARBA" id="ARBA00022670"/>
    </source>
</evidence>
<keyword evidence="4" id="KW-0720">Serine protease</keyword>
<feature type="domain" description="PDZ" evidence="6">
    <location>
        <begin position="254"/>
        <end position="318"/>
    </location>
</feature>
<dbReference type="SUPFAM" id="SSF50494">
    <property type="entry name" value="Trypsin-like serine proteases"/>
    <property type="match status" value="1"/>
</dbReference>
<keyword evidence="5" id="KW-0812">Transmembrane</keyword>
<evidence type="ECO:0000256" key="1">
    <source>
        <dbReference type="ARBA" id="ARBA00010541"/>
    </source>
</evidence>
<dbReference type="Pfam" id="PF13365">
    <property type="entry name" value="Trypsin_2"/>
    <property type="match status" value="1"/>
</dbReference>
<dbReference type="GO" id="GO:0006508">
    <property type="term" value="P:proteolysis"/>
    <property type="evidence" value="ECO:0007669"/>
    <property type="project" value="UniProtKB-KW"/>
</dbReference>
<dbReference type="PRINTS" id="PR00834">
    <property type="entry name" value="PROTEASES2C"/>
</dbReference>
<dbReference type="Pfam" id="PF13180">
    <property type="entry name" value="PDZ_2"/>
    <property type="match status" value="1"/>
</dbReference>
<keyword evidence="5" id="KW-0472">Membrane</keyword>
<reference evidence="7 8" key="1">
    <citation type="submission" date="2018-09" db="EMBL/GenBank/DDBJ databases">
        <title>Phylogeny of the Shewanellaceae, and recommendation for two new genera, Pseudoshewanella and Parashewanella.</title>
        <authorList>
            <person name="Wang G."/>
        </authorList>
    </citation>
    <scope>NUCLEOTIDE SEQUENCE [LARGE SCALE GENOMIC DNA]</scope>
    <source>
        <strain evidence="7 8">C51</strain>
    </source>
</reference>
<dbReference type="PROSITE" id="PS50106">
    <property type="entry name" value="PDZ"/>
    <property type="match status" value="1"/>
</dbReference>
<dbReference type="InterPro" id="IPR036034">
    <property type="entry name" value="PDZ_sf"/>
</dbReference>
<gene>
    <name evidence="7" type="ORF">D5018_19250</name>
</gene>
<dbReference type="Gene3D" id="2.30.42.10">
    <property type="match status" value="1"/>
</dbReference>
<dbReference type="RefSeq" id="WP_121840610.1">
    <property type="nucleotide sequence ID" value="NZ_ML014851.1"/>
</dbReference>
<dbReference type="InterPro" id="IPR009003">
    <property type="entry name" value="Peptidase_S1_PA"/>
</dbReference>
<evidence type="ECO:0000256" key="3">
    <source>
        <dbReference type="ARBA" id="ARBA00022801"/>
    </source>
</evidence>
<dbReference type="GO" id="GO:0004252">
    <property type="term" value="F:serine-type endopeptidase activity"/>
    <property type="evidence" value="ECO:0007669"/>
    <property type="project" value="InterPro"/>
</dbReference>
<dbReference type="Proteomes" id="UP000281474">
    <property type="component" value="Unassembled WGS sequence"/>
</dbReference>
<dbReference type="PANTHER" id="PTHR43343">
    <property type="entry name" value="PEPTIDASE S12"/>
    <property type="match status" value="1"/>
</dbReference>
<dbReference type="InterPro" id="IPR051201">
    <property type="entry name" value="Chloro_Bact_Ser_Proteases"/>
</dbReference>
<evidence type="ECO:0000256" key="5">
    <source>
        <dbReference type="SAM" id="Phobius"/>
    </source>
</evidence>
<proteinExistence type="inferred from homology"/>
<protein>
    <submittedName>
        <fullName evidence="7">PDZ domain-containing protein</fullName>
    </submittedName>
</protein>
<dbReference type="SUPFAM" id="SSF50156">
    <property type="entry name" value="PDZ domain-like"/>
    <property type="match status" value="1"/>
</dbReference>
<comment type="similarity">
    <text evidence="1">Belongs to the peptidase S1C family.</text>
</comment>
<dbReference type="InterPro" id="IPR001478">
    <property type="entry name" value="PDZ"/>
</dbReference>
<keyword evidence="3" id="KW-0378">Hydrolase</keyword>
<dbReference type="FunFam" id="2.40.10.10:FF:000001">
    <property type="entry name" value="Periplasmic serine protease DegS"/>
    <property type="match status" value="1"/>
</dbReference>
<evidence type="ECO:0000313" key="7">
    <source>
        <dbReference type="EMBL" id="RLV58058.1"/>
    </source>
</evidence>
<dbReference type="PANTHER" id="PTHR43343:SF3">
    <property type="entry name" value="PROTEASE DO-LIKE 8, CHLOROPLASTIC"/>
    <property type="match status" value="1"/>
</dbReference>
<comment type="caution">
    <text evidence="7">The sequence shown here is derived from an EMBL/GenBank/DDBJ whole genome shotgun (WGS) entry which is preliminary data.</text>
</comment>
<keyword evidence="5" id="KW-1133">Transmembrane helix</keyword>
<evidence type="ECO:0000256" key="4">
    <source>
        <dbReference type="ARBA" id="ARBA00022825"/>
    </source>
</evidence>
<accession>A0A3L8PUG0</accession>
<dbReference type="Gene3D" id="2.40.10.10">
    <property type="entry name" value="Trypsin-like serine proteases"/>
    <property type="match status" value="2"/>
</dbReference>
<dbReference type="SMART" id="SM00228">
    <property type="entry name" value="PDZ"/>
    <property type="match status" value="1"/>
</dbReference>